<dbReference type="Proteomes" id="UP001057402">
    <property type="component" value="Chromosome 4"/>
</dbReference>
<accession>A0ACB9R2I4</accession>
<sequence length="272" mass="29747">MNSMRMMKAVVRGGGPLPGVDQFALARVVEGSRNLICLPGMSKRKRPELAASGAALTEHEKTLYSLIRSKQDMGIWSKDLKQEAKIPDNAAMKALKSLISKGLVKEVVNVHFKARKHCMAAEFEPSAEITGGPWYNQGSLDTEFIDIMKDQCLRLICKLGVATVDMVADEIKRSRILKADYQVQQIGEIVKALALDNDIVEVKSTGIGEFASIQPGKSCYKCLRLPGASKEPSKVVAMASVPCGVCPHLRECTPGGIISPTTCDYFTKWLDF</sequence>
<gene>
    <name evidence="1" type="ORF">MLD38_011242</name>
</gene>
<proteinExistence type="predicted"/>
<name>A0ACB9R2I4_9MYRT</name>
<keyword evidence="2" id="KW-1185">Reference proteome</keyword>
<evidence type="ECO:0000313" key="1">
    <source>
        <dbReference type="EMBL" id="KAI4373079.1"/>
    </source>
</evidence>
<comment type="caution">
    <text evidence="1">The sequence shown here is derived from an EMBL/GenBank/DDBJ whole genome shotgun (WGS) entry which is preliminary data.</text>
</comment>
<reference evidence="2" key="1">
    <citation type="journal article" date="2023" name="Front. Plant Sci.">
        <title>Chromosomal-level genome assembly of Melastoma candidum provides insights into trichome evolution.</title>
        <authorList>
            <person name="Zhong Y."/>
            <person name="Wu W."/>
            <person name="Sun C."/>
            <person name="Zou P."/>
            <person name="Liu Y."/>
            <person name="Dai S."/>
            <person name="Zhou R."/>
        </authorList>
    </citation>
    <scope>NUCLEOTIDE SEQUENCE [LARGE SCALE GENOMIC DNA]</scope>
</reference>
<evidence type="ECO:0000313" key="2">
    <source>
        <dbReference type="Proteomes" id="UP001057402"/>
    </source>
</evidence>
<dbReference type="EMBL" id="CM042883">
    <property type="protein sequence ID" value="KAI4373079.1"/>
    <property type="molecule type" value="Genomic_DNA"/>
</dbReference>
<organism evidence="1 2">
    <name type="scientific">Melastoma candidum</name>
    <dbReference type="NCBI Taxonomy" id="119954"/>
    <lineage>
        <taxon>Eukaryota</taxon>
        <taxon>Viridiplantae</taxon>
        <taxon>Streptophyta</taxon>
        <taxon>Embryophyta</taxon>
        <taxon>Tracheophyta</taxon>
        <taxon>Spermatophyta</taxon>
        <taxon>Magnoliopsida</taxon>
        <taxon>eudicotyledons</taxon>
        <taxon>Gunneridae</taxon>
        <taxon>Pentapetalae</taxon>
        <taxon>rosids</taxon>
        <taxon>malvids</taxon>
        <taxon>Myrtales</taxon>
        <taxon>Melastomataceae</taxon>
        <taxon>Melastomatoideae</taxon>
        <taxon>Melastomateae</taxon>
        <taxon>Melastoma</taxon>
    </lineage>
</organism>
<protein>
    <submittedName>
        <fullName evidence="1">Uncharacterized protein</fullName>
    </submittedName>
</protein>